<dbReference type="InterPro" id="IPR009057">
    <property type="entry name" value="Homeodomain-like_sf"/>
</dbReference>
<evidence type="ECO:0000313" key="6">
    <source>
        <dbReference type="Proteomes" id="UP001221558"/>
    </source>
</evidence>
<name>A0ABY7WKW9_9SPHI</name>
<gene>
    <name evidence="5" type="ORF">PQ465_07220</name>
</gene>
<evidence type="ECO:0000313" key="5">
    <source>
        <dbReference type="EMBL" id="WDF70160.1"/>
    </source>
</evidence>
<protein>
    <submittedName>
        <fullName evidence="5">Helix-turn-helix domain-containing protein</fullName>
    </submittedName>
</protein>
<organism evidence="5 6">
    <name type="scientific">Sphingobacterium oryzagri</name>
    <dbReference type="NCBI Taxonomy" id="3025669"/>
    <lineage>
        <taxon>Bacteria</taxon>
        <taxon>Pseudomonadati</taxon>
        <taxon>Bacteroidota</taxon>
        <taxon>Sphingobacteriia</taxon>
        <taxon>Sphingobacteriales</taxon>
        <taxon>Sphingobacteriaceae</taxon>
        <taxon>Sphingobacterium</taxon>
    </lineage>
</organism>
<dbReference type="RefSeq" id="WP_274268869.1">
    <property type="nucleotide sequence ID" value="NZ_CP117880.1"/>
</dbReference>
<proteinExistence type="predicted"/>
<dbReference type="SMART" id="SM00342">
    <property type="entry name" value="HTH_ARAC"/>
    <property type="match status" value="1"/>
</dbReference>
<accession>A0ABY7WKW9</accession>
<dbReference type="InterPro" id="IPR018060">
    <property type="entry name" value="HTH_AraC"/>
</dbReference>
<reference evidence="5 6" key="1">
    <citation type="submission" date="2023-02" db="EMBL/GenBank/DDBJ databases">
        <title>Genome sequence of Sphingobacterium sp. KACC 22765.</title>
        <authorList>
            <person name="Kim S."/>
            <person name="Heo J."/>
            <person name="Kwon S.-W."/>
        </authorList>
    </citation>
    <scope>NUCLEOTIDE SEQUENCE [LARGE SCALE GENOMIC DNA]</scope>
    <source>
        <strain evidence="5 6">KACC 22765</strain>
    </source>
</reference>
<sequence>MPIQCLTSIRFSFDLEQLSLPVESALDTFVVGIYEFDLASLGNEVALFNDGFPALVILPRQELKSTCRVHDNLCALDSRWFAAGAVSQSYWLPPHALANEKLTIVRFFPSAWQALFGKPAVLQPYVHNLTDYHSGLATVFERIYDAPSVVQGLTSLLVSLFAQRPIDARALAFDQLAMAVEQNSKAHSQSVSSLSNFHPKWIQRQFKRSMGVSPYQFVQLQRFIAAYRCFQEDAAPNLHSIADACGYYDANHLVKDFNKYLGVSPRQYFKARSHQ</sequence>
<dbReference type="Gene3D" id="1.10.10.60">
    <property type="entry name" value="Homeodomain-like"/>
    <property type="match status" value="1"/>
</dbReference>
<evidence type="ECO:0000259" key="4">
    <source>
        <dbReference type="PROSITE" id="PS01124"/>
    </source>
</evidence>
<keyword evidence="6" id="KW-1185">Reference proteome</keyword>
<dbReference type="Proteomes" id="UP001221558">
    <property type="component" value="Chromosome"/>
</dbReference>
<evidence type="ECO:0000256" key="1">
    <source>
        <dbReference type="ARBA" id="ARBA00023015"/>
    </source>
</evidence>
<keyword evidence="3" id="KW-0804">Transcription</keyword>
<feature type="domain" description="HTH araC/xylS-type" evidence="4">
    <location>
        <begin position="189"/>
        <end position="271"/>
    </location>
</feature>
<dbReference type="InterPro" id="IPR050204">
    <property type="entry name" value="AraC_XylS_family_regulators"/>
</dbReference>
<keyword evidence="2" id="KW-0238">DNA-binding</keyword>
<dbReference type="EMBL" id="CP117880">
    <property type="protein sequence ID" value="WDF70160.1"/>
    <property type="molecule type" value="Genomic_DNA"/>
</dbReference>
<dbReference type="SUPFAM" id="SSF46689">
    <property type="entry name" value="Homeodomain-like"/>
    <property type="match status" value="1"/>
</dbReference>
<evidence type="ECO:0000256" key="2">
    <source>
        <dbReference type="ARBA" id="ARBA00023125"/>
    </source>
</evidence>
<dbReference type="PANTHER" id="PTHR46796">
    <property type="entry name" value="HTH-TYPE TRANSCRIPTIONAL ACTIVATOR RHAS-RELATED"/>
    <property type="match status" value="1"/>
</dbReference>
<evidence type="ECO:0000256" key="3">
    <source>
        <dbReference type="ARBA" id="ARBA00023163"/>
    </source>
</evidence>
<keyword evidence="1" id="KW-0805">Transcription regulation</keyword>
<dbReference type="PROSITE" id="PS01124">
    <property type="entry name" value="HTH_ARAC_FAMILY_2"/>
    <property type="match status" value="1"/>
</dbReference>
<dbReference type="Pfam" id="PF12833">
    <property type="entry name" value="HTH_18"/>
    <property type="match status" value="1"/>
</dbReference>